<dbReference type="Proteomes" id="UP000247810">
    <property type="component" value="Unassembled WGS sequence"/>
</dbReference>
<dbReference type="Pfam" id="PF04032">
    <property type="entry name" value="Rpr2"/>
    <property type="match status" value="1"/>
</dbReference>
<dbReference type="VEuPathDB" id="FungiDB:BO71DRAFT_166728"/>
<name>A0A319DYT2_9EURO</name>
<reference evidence="2 3" key="1">
    <citation type="submission" date="2018-02" db="EMBL/GenBank/DDBJ databases">
        <title>The genomes of Aspergillus section Nigri reveals drivers in fungal speciation.</title>
        <authorList>
            <consortium name="DOE Joint Genome Institute"/>
            <person name="Vesth T.C."/>
            <person name="Nybo J."/>
            <person name="Theobald S."/>
            <person name="Brandl J."/>
            <person name="Frisvad J.C."/>
            <person name="Nielsen K.F."/>
            <person name="Lyhne E.K."/>
            <person name="Kogle M.E."/>
            <person name="Kuo A."/>
            <person name="Riley R."/>
            <person name="Clum A."/>
            <person name="Nolan M."/>
            <person name="Lipzen A."/>
            <person name="Salamov A."/>
            <person name="Henrissat B."/>
            <person name="Wiebenga A."/>
            <person name="De vries R.P."/>
            <person name="Grigoriev I.V."/>
            <person name="Mortensen U.H."/>
            <person name="Andersen M.R."/>
            <person name="Baker S.E."/>
        </authorList>
    </citation>
    <scope>NUCLEOTIDE SEQUENCE [LARGE SCALE GENOMIC DNA]</scope>
    <source>
        <strain evidence="2 3">CBS 707.79</strain>
    </source>
</reference>
<feature type="compositionally biased region" description="Polar residues" evidence="1">
    <location>
        <begin position="177"/>
        <end position="195"/>
    </location>
</feature>
<dbReference type="GO" id="GO:0006396">
    <property type="term" value="P:RNA processing"/>
    <property type="evidence" value="ECO:0007669"/>
    <property type="project" value="InterPro"/>
</dbReference>
<dbReference type="AlphaFoldDB" id="A0A319DYT2"/>
<dbReference type="STRING" id="1448320.A0A319DYT2"/>
<evidence type="ECO:0000313" key="2">
    <source>
        <dbReference type="EMBL" id="PYH96593.1"/>
    </source>
</evidence>
<feature type="compositionally biased region" description="Low complexity" evidence="1">
    <location>
        <begin position="116"/>
        <end position="157"/>
    </location>
</feature>
<dbReference type="InterPro" id="IPR007175">
    <property type="entry name" value="Rpr2/Snm1/Rpp21"/>
</dbReference>
<proteinExistence type="predicted"/>
<evidence type="ECO:0008006" key="4">
    <source>
        <dbReference type="Google" id="ProtNLM"/>
    </source>
</evidence>
<protein>
    <recommendedName>
        <fullName evidence="4">Cullin binding protein CanA</fullName>
    </recommendedName>
</protein>
<keyword evidence="3" id="KW-1185">Reference proteome</keyword>
<organism evidence="2 3">
    <name type="scientific">Aspergillus ellipticus CBS 707.79</name>
    <dbReference type="NCBI Taxonomy" id="1448320"/>
    <lineage>
        <taxon>Eukaryota</taxon>
        <taxon>Fungi</taxon>
        <taxon>Dikarya</taxon>
        <taxon>Ascomycota</taxon>
        <taxon>Pezizomycotina</taxon>
        <taxon>Eurotiomycetes</taxon>
        <taxon>Eurotiomycetidae</taxon>
        <taxon>Eurotiales</taxon>
        <taxon>Aspergillaceae</taxon>
        <taxon>Aspergillus</taxon>
        <taxon>Aspergillus subgen. Circumdati</taxon>
    </lineage>
</organism>
<feature type="region of interest" description="Disordered" evidence="1">
    <location>
        <begin position="106"/>
        <end position="195"/>
    </location>
</feature>
<accession>A0A319DYT2</accession>
<sequence length="195" mass="20864">MPLSDHAPRLEFLKSAASSLNALSPSTAAYLMTVHNGIIYDEGKPLNQRQKEACCGACGSARSPEWTRTIHVHKRKGKHSNSGSATRPAADGATVLQCLRCRRRTVKPTRRDTARSAVPVKATATPTTTSTTPDVQSAATTTPPSEPAPVNKAADNANSKKRAKARKQGGLQALMASKQQSRANSSLDLFDFLQQ</sequence>
<dbReference type="OrthoDB" id="438080at2759"/>
<gene>
    <name evidence="2" type="ORF">BO71DRAFT_166728</name>
</gene>
<evidence type="ECO:0000313" key="3">
    <source>
        <dbReference type="Proteomes" id="UP000247810"/>
    </source>
</evidence>
<evidence type="ECO:0000256" key="1">
    <source>
        <dbReference type="SAM" id="MobiDB-lite"/>
    </source>
</evidence>
<dbReference type="EMBL" id="KZ825835">
    <property type="protein sequence ID" value="PYH96593.1"/>
    <property type="molecule type" value="Genomic_DNA"/>
</dbReference>